<dbReference type="SUPFAM" id="SSF53328">
    <property type="entry name" value="Formyltransferase"/>
    <property type="match status" value="1"/>
</dbReference>
<dbReference type="Gene3D" id="3.40.50.12230">
    <property type="match status" value="1"/>
</dbReference>
<reference evidence="9 10" key="1">
    <citation type="submission" date="2019-09" db="EMBL/GenBank/DDBJ databases">
        <title>Genome sequence of Roseospira marina, one of the more divergent members of the non-sulfur purple photosynthetic bacterial family, the Rhodospirillaceae.</title>
        <authorList>
            <person name="Meyer T."/>
            <person name="Kyndt J."/>
        </authorList>
    </citation>
    <scope>NUCLEOTIDE SEQUENCE [LARGE SCALE GENOMIC DNA]</scope>
    <source>
        <strain evidence="9 10">DSM 15113</strain>
    </source>
</reference>
<dbReference type="EC" id="2.1.2.9" evidence="2 5"/>
<evidence type="ECO:0000256" key="4">
    <source>
        <dbReference type="ARBA" id="ARBA00022917"/>
    </source>
</evidence>
<evidence type="ECO:0000256" key="5">
    <source>
        <dbReference type="HAMAP-Rule" id="MF_00182"/>
    </source>
</evidence>
<gene>
    <name evidence="5" type="primary">fmt</name>
    <name evidence="9" type="ORF">F1188_12025</name>
</gene>
<feature type="binding site" evidence="5">
    <location>
        <begin position="103"/>
        <end position="106"/>
    </location>
    <ligand>
        <name>(6S)-5,6,7,8-tetrahydrofolate</name>
        <dbReference type="ChEBI" id="CHEBI:57453"/>
    </ligand>
</feature>
<feature type="region of interest" description="Disordered" evidence="6">
    <location>
        <begin position="26"/>
        <end position="55"/>
    </location>
</feature>
<dbReference type="PANTHER" id="PTHR11138:SF5">
    <property type="entry name" value="METHIONYL-TRNA FORMYLTRANSFERASE, MITOCHONDRIAL"/>
    <property type="match status" value="1"/>
</dbReference>
<dbReference type="Proteomes" id="UP000324065">
    <property type="component" value="Unassembled WGS sequence"/>
</dbReference>
<dbReference type="InterPro" id="IPR036477">
    <property type="entry name" value="Formyl_transf_N_sf"/>
</dbReference>
<dbReference type="InterPro" id="IPR005794">
    <property type="entry name" value="Fmt"/>
</dbReference>
<dbReference type="GO" id="GO:0005829">
    <property type="term" value="C:cytosol"/>
    <property type="evidence" value="ECO:0007669"/>
    <property type="project" value="TreeGrafter"/>
</dbReference>
<dbReference type="AlphaFoldDB" id="A0A5M6IBK7"/>
<dbReference type="HAMAP" id="MF_00182">
    <property type="entry name" value="Formyl_trans"/>
    <property type="match status" value="1"/>
</dbReference>
<feature type="domain" description="Formyl transferase N-terminal" evidence="7">
    <location>
        <begin position="16"/>
        <end position="173"/>
    </location>
</feature>
<dbReference type="Pfam" id="PF02911">
    <property type="entry name" value="Formyl_trans_C"/>
    <property type="match status" value="1"/>
</dbReference>
<keyword evidence="4 5" id="KW-0648">Protein biosynthesis</keyword>
<keyword evidence="3 5" id="KW-0808">Transferase</keyword>
<organism evidence="9 10">
    <name type="scientific">Roseospira marina</name>
    <dbReference type="NCBI Taxonomy" id="140057"/>
    <lineage>
        <taxon>Bacteria</taxon>
        <taxon>Pseudomonadati</taxon>
        <taxon>Pseudomonadota</taxon>
        <taxon>Alphaproteobacteria</taxon>
        <taxon>Rhodospirillales</taxon>
        <taxon>Rhodospirillaceae</taxon>
        <taxon>Roseospira</taxon>
    </lineage>
</organism>
<dbReference type="InterPro" id="IPR041711">
    <property type="entry name" value="Met-tRNA-FMT_N"/>
</dbReference>
<evidence type="ECO:0000256" key="1">
    <source>
        <dbReference type="ARBA" id="ARBA00010699"/>
    </source>
</evidence>
<evidence type="ECO:0000256" key="3">
    <source>
        <dbReference type="ARBA" id="ARBA00022679"/>
    </source>
</evidence>
<dbReference type="RefSeq" id="WP_150062727.1">
    <property type="nucleotide sequence ID" value="NZ_JACHII010000008.1"/>
</dbReference>
<dbReference type="Pfam" id="PF00551">
    <property type="entry name" value="Formyl_trans_N"/>
    <property type="match status" value="1"/>
</dbReference>
<comment type="catalytic activity">
    <reaction evidence="5">
        <text>L-methionyl-tRNA(fMet) + (6R)-10-formyltetrahydrofolate = N-formyl-L-methionyl-tRNA(fMet) + (6S)-5,6,7,8-tetrahydrofolate + H(+)</text>
        <dbReference type="Rhea" id="RHEA:24380"/>
        <dbReference type="Rhea" id="RHEA-COMP:9952"/>
        <dbReference type="Rhea" id="RHEA-COMP:9953"/>
        <dbReference type="ChEBI" id="CHEBI:15378"/>
        <dbReference type="ChEBI" id="CHEBI:57453"/>
        <dbReference type="ChEBI" id="CHEBI:78530"/>
        <dbReference type="ChEBI" id="CHEBI:78844"/>
        <dbReference type="ChEBI" id="CHEBI:195366"/>
        <dbReference type="EC" id="2.1.2.9"/>
    </reaction>
</comment>
<dbReference type="PANTHER" id="PTHR11138">
    <property type="entry name" value="METHIONYL-TRNA FORMYLTRANSFERASE"/>
    <property type="match status" value="1"/>
</dbReference>
<evidence type="ECO:0000256" key="2">
    <source>
        <dbReference type="ARBA" id="ARBA00012261"/>
    </source>
</evidence>
<dbReference type="PROSITE" id="PS00373">
    <property type="entry name" value="GART"/>
    <property type="match status" value="1"/>
</dbReference>
<dbReference type="EMBL" id="VWPJ01000010">
    <property type="protein sequence ID" value="KAA5605347.1"/>
    <property type="molecule type" value="Genomic_DNA"/>
</dbReference>
<sequence length="312" mass="32121">MGTPDFAVPALEAVADAHRVVCVYTQPPRPAGRGKKPRPSPVQQAAEARGLPVRHPATLKDPADRQAFADLGADIAVVAAYGLILPRPVLDAPRLGCVNIHASLLPRWRGAAPIQRAIMAGDAETGVTIMRMEAGLDTGPMLLTGTVPIGPTTTAATLHDALAAQGAPLILEALEGLAAGTLTATPQPEDGITYAAKIDKAEARLDWTQPAAEVDRRIRALSPFPGAFFDRGAERIKVLLATPVPGRAGAVPGSTLDDRLTVACGEGTAVRLECLQRAGKGPVDADAFLRGRPIPAATVLGGGAAEGTVTPA</sequence>
<proteinExistence type="inferred from homology"/>
<comment type="function">
    <text evidence="5">Attaches a formyl group to the free amino group of methionyl-tRNA(fMet). The formyl group appears to play a dual role in the initiator identity of N-formylmethionyl-tRNA by promoting its recognition by IF2 and preventing the misappropriation of this tRNA by the elongation apparatus.</text>
</comment>
<dbReference type="OrthoDB" id="9802815at2"/>
<feature type="domain" description="Formyl transferase C-terminal" evidence="8">
    <location>
        <begin position="197"/>
        <end position="292"/>
    </location>
</feature>
<dbReference type="GO" id="GO:0004479">
    <property type="term" value="F:methionyl-tRNA formyltransferase activity"/>
    <property type="evidence" value="ECO:0007669"/>
    <property type="project" value="UniProtKB-UniRule"/>
</dbReference>
<evidence type="ECO:0000259" key="7">
    <source>
        <dbReference type="Pfam" id="PF00551"/>
    </source>
</evidence>
<accession>A0A5M6IBK7</accession>
<protein>
    <recommendedName>
        <fullName evidence="2 5">Methionyl-tRNA formyltransferase</fullName>
        <ecNumber evidence="2 5">2.1.2.9</ecNumber>
    </recommendedName>
</protein>
<dbReference type="CDD" id="cd08646">
    <property type="entry name" value="FMT_core_Met-tRNA-FMT_N"/>
    <property type="match status" value="1"/>
</dbReference>
<dbReference type="CDD" id="cd08704">
    <property type="entry name" value="Met_tRNA_FMT_C"/>
    <property type="match status" value="1"/>
</dbReference>
<name>A0A5M6IBK7_9PROT</name>
<dbReference type="InterPro" id="IPR001555">
    <property type="entry name" value="GART_AS"/>
</dbReference>
<evidence type="ECO:0000313" key="10">
    <source>
        <dbReference type="Proteomes" id="UP000324065"/>
    </source>
</evidence>
<dbReference type="InterPro" id="IPR044135">
    <property type="entry name" value="Met-tRNA-FMT_C"/>
</dbReference>
<dbReference type="SUPFAM" id="SSF50486">
    <property type="entry name" value="FMT C-terminal domain-like"/>
    <property type="match status" value="1"/>
</dbReference>
<keyword evidence="10" id="KW-1185">Reference proteome</keyword>
<dbReference type="InterPro" id="IPR005793">
    <property type="entry name" value="Formyl_trans_C"/>
</dbReference>
<evidence type="ECO:0000256" key="6">
    <source>
        <dbReference type="SAM" id="MobiDB-lite"/>
    </source>
</evidence>
<dbReference type="InterPro" id="IPR002376">
    <property type="entry name" value="Formyl_transf_N"/>
</dbReference>
<dbReference type="NCBIfam" id="TIGR00460">
    <property type="entry name" value="fmt"/>
    <property type="match status" value="1"/>
</dbReference>
<comment type="similarity">
    <text evidence="1 5">Belongs to the Fmt family.</text>
</comment>
<comment type="caution">
    <text evidence="9">The sequence shown here is derived from an EMBL/GenBank/DDBJ whole genome shotgun (WGS) entry which is preliminary data.</text>
</comment>
<dbReference type="InterPro" id="IPR011034">
    <property type="entry name" value="Formyl_transferase-like_C_sf"/>
</dbReference>
<evidence type="ECO:0000259" key="8">
    <source>
        <dbReference type="Pfam" id="PF02911"/>
    </source>
</evidence>
<evidence type="ECO:0000313" key="9">
    <source>
        <dbReference type="EMBL" id="KAA5605347.1"/>
    </source>
</evidence>